<name>A0ABN1IME3_9GAMM</name>
<organism evidence="4 5">
    <name type="scientific">Dokdonella soli</name>
    <dbReference type="NCBI Taxonomy" id="529810"/>
    <lineage>
        <taxon>Bacteria</taxon>
        <taxon>Pseudomonadati</taxon>
        <taxon>Pseudomonadota</taxon>
        <taxon>Gammaproteobacteria</taxon>
        <taxon>Lysobacterales</taxon>
        <taxon>Rhodanobacteraceae</taxon>
        <taxon>Dokdonella</taxon>
    </lineage>
</organism>
<protein>
    <submittedName>
        <fullName evidence="4">S41 family peptidase</fullName>
    </submittedName>
</protein>
<evidence type="ECO:0000256" key="1">
    <source>
        <dbReference type="SAM" id="MobiDB-lite"/>
    </source>
</evidence>
<dbReference type="Pfam" id="PF11918">
    <property type="entry name" value="Peptidase_S41_N"/>
    <property type="match status" value="1"/>
</dbReference>
<dbReference type="Proteomes" id="UP001501523">
    <property type="component" value="Unassembled WGS sequence"/>
</dbReference>
<keyword evidence="5" id="KW-1185">Reference proteome</keyword>
<dbReference type="RefSeq" id="WP_343791443.1">
    <property type="nucleotide sequence ID" value="NZ_BAAAEU010000015.1"/>
</dbReference>
<accession>A0ABN1IME3</accession>
<reference evidence="4 5" key="1">
    <citation type="journal article" date="2019" name="Int. J. Syst. Evol. Microbiol.">
        <title>The Global Catalogue of Microorganisms (GCM) 10K type strain sequencing project: providing services to taxonomists for standard genome sequencing and annotation.</title>
        <authorList>
            <consortium name="The Broad Institute Genomics Platform"/>
            <consortium name="The Broad Institute Genome Sequencing Center for Infectious Disease"/>
            <person name="Wu L."/>
            <person name="Ma J."/>
        </authorList>
    </citation>
    <scope>NUCLEOTIDE SEQUENCE [LARGE SCALE GENOMIC DNA]</scope>
    <source>
        <strain evidence="4 5">JCM 15421</strain>
    </source>
</reference>
<keyword evidence="2" id="KW-0732">Signal</keyword>
<evidence type="ECO:0000256" key="2">
    <source>
        <dbReference type="SAM" id="SignalP"/>
    </source>
</evidence>
<dbReference type="SUPFAM" id="SSF52096">
    <property type="entry name" value="ClpP/crotonase"/>
    <property type="match status" value="1"/>
</dbReference>
<dbReference type="Gene3D" id="3.90.226.10">
    <property type="entry name" value="2-enoyl-CoA Hydratase, Chain A, domain 1"/>
    <property type="match status" value="1"/>
</dbReference>
<feature type="region of interest" description="Disordered" evidence="1">
    <location>
        <begin position="334"/>
        <end position="364"/>
    </location>
</feature>
<feature type="compositionally biased region" description="Basic and acidic residues" evidence="1">
    <location>
        <begin position="337"/>
        <end position="355"/>
    </location>
</feature>
<gene>
    <name evidence="4" type="ORF">GCM10009105_24200</name>
</gene>
<dbReference type="SMART" id="SM00245">
    <property type="entry name" value="TSPc"/>
    <property type="match status" value="1"/>
</dbReference>
<dbReference type="Gene3D" id="3.30.750.44">
    <property type="match status" value="1"/>
</dbReference>
<feature type="chain" id="PRO_5045471235" evidence="2">
    <location>
        <begin position="24"/>
        <end position="364"/>
    </location>
</feature>
<sequence>MNKFQFLTASLLLGLSRASVALAEDQTPPAIGNTERKEVIEALARQLRTNYVFPDVAKRLATTLADKQAKGDYAAAKTANTFAEALTHDLRDLGKDGHFVVGFDPEFHPPAAQASTPGKEEVARERKEITDAAFGIQRLERLPGNVGYLELRSFGPTEFVGAAYSSAMSLLSGTDALIIDLRRNGGGEPNSVANLLSHFFAEGDERHLNDIYSRPENTTHQYWTNPSVGERYVKPVYVLTSARTYSGGEECAYDFQTQKRAILVGETTGGGANPGLPVALGHGFAAFIPSGRAINPLTHTNWEHAGVKPDIAVPAAKAEQTAYAAILRTLLASSTDSEQREELQHDLANAERGESDPPNYLPHQ</sequence>
<dbReference type="PANTHER" id="PTHR11261:SF3">
    <property type="entry name" value="RETINOL-BINDING PROTEIN 3"/>
    <property type="match status" value="1"/>
</dbReference>
<dbReference type="EMBL" id="BAAAEU010000015">
    <property type="protein sequence ID" value="GAA0717319.1"/>
    <property type="molecule type" value="Genomic_DNA"/>
</dbReference>
<dbReference type="InterPro" id="IPR005151">
    <property type="entry name" value="Tail-specific_protease"/>
</dbReference>
<evidence type="ECO:0000259" key="3">
    <source>
        <dbReference type="SMART" id="SM00245"/>
    </source>
</evidence>
<evidence type="ECO:0000313" key="5">
    <source>
        <dbReference type="Proteomes" id="UP001501523"/>
    </source>
</evidence>
<feature type="signal peptide" evidence="2">
    <location>
        <begin position="1"/>
        <end position="23"/>
    </location>
</feature>
<evidence type="ECO:0000313" key="4">
    <source>
        <dbReference type="EMBL" id="GAA0717319.1"/>
    </source>
</evidence>
<dbReference type="PANTHER" id="PTHR11261">
    <property type="entry name" value="INTERPHOTORECEPTOR RETINOID-BINDING PROTEIN"/>
    <property type="match status" value="1"/>
</dbReference>
<feature type="domain" description="Tail specific protease" evidence="3">
    <location>
        <begin position="122"/>
        <end position="314"/>
    </location>
</feature>
<dbReference type="CDD" id="cd07563">
    <property type="entry name" value="Peptidase_S41_IRBP"/>
    <property type="match status" value="1"/>
</dbReference>
<dbReference type="InterPro" id="IPR029045">
    <property type="entry name" value="ClpP/crotonase-like_dom_sf"/>
</dbReference>
<dbReference type="Pfam" id="PF03572">
    <property type="entry name" value="Peptidase_S41"/>
    <property type="match status" value="1"/>
</dbReference>
<proteinExistence type="predicted"/>
<comment type="caution">
    <text evidence="4">The sequence shown here is derived from an EMBL/GenBank/DDBJ whole genome shotgun (WGS) entry which is preliminary data.</text>
</comment>